<evidence type="ECO:0000313" key="4">
    <source>
        <dbReference type="EMBL" id="CEL97914.1"/>
    </source>
</evidence>
<evidence type="ECO:0000256" key="1">
    <source>
        <dbReference type="ARBA" id="ARBA00010876"/>
    </source>
</evidence>
<dbReference type="InterPro" id="IPR006145">
    <property type="entry name" value="PsdUridine_synth_RsuA/RluA"/>
</dbReference>
<dbReference type="VEuPathDB" id="CryptoDB:Vbra_7789"/>
<dbReference type="OrthoDB" id="448945at2759"/>
<dbReference type="GO" id="GO:0000455">
    <property type="term" value="P:enzyme-directed rRNA pseudouridine synthesis"/>
    <property type="evidence" value="ECO:0007669"/>
    <property type="project" value="TreeGrafter"/>
</dbReference>
<dbReference type="PANTHER" id="PTHR21600">
    <property type="entry name" value="MITOCHONDRIAL RNA PSEUDOURIDINE SYNTHASE"/>
    <property type="match status" value="1"/>
</dbReference>
<dbReference type="Pfam" id="PF00849">
    <property type="entry name" value="PseudoU_synth_2"/>
    <property type="match status" value="1"/>
</dbReference>
<dbReference type="Proteomes" id="UP000041254">
    <property type="component" value="Unassembled WGS sequence"/>
</dbReference>
<protein>
    <recommendedName>
        <fullName evidence="3">Pseudouridine synthase RsuA/RluA-like domain-containing protein</fullName>
    </recommendedName>
</protein>
<feature type="compositionally biased region" description="Basic and acidic residues" evidence="2">
    <location>
        <begin position="75"/>
        <end position="85"/>
    </location>
</feature>
<dbReference type="STRING" id="1169540.A0A0G4ELM2"/>
<dbReference type="SUPFAM" id="SSF55120">
    <property type="entry name" value="Pseudouridine synthase"/>
    <property type="match status" value="1"/>
</dbReference>
<evidence type="ECO:0000256" key="2">
    <source>
        <dbReference type="SAM" id="MobiDB-lite"/>
    </source>
</evidence>
<dbReference type="GO" id="GO:0003723">
    <property type="term" value="F:RNA binding"/>
    <property type="evidence" value="ECO:0007669"/>
    <property type="project" value="InterPro"/>
</dbReference>
<dbReference type="InParanoid" id="A0A0G4ELM2"/>
<feature type="domain" description="Pseudouridine synthase RsuA/RluA-like" evidence="3">
    <location>
        <begin position="573"/>
        <end position="756"/>
    </location>
</feature>
<name>A0A0G4ELM2_VITBC</name>
<evidence type="ECO:0000313" key="5">
    <source>
        <dbReference type="Proteomes" id="UP000041254"/>
    </source>
</evidence>
<dbReference type="Gene3D" id="3.30.2350.10">
    <property type="entry name" value="Pseudouridine synthase"/>
    <property type="match status" value="1"/>
</dbReference>
<dbReference type="InterPro" id="IPR020103">
    <property type="entry name" value="PsdUridine_synth_cat_dom_sf"/>
</dbReference>
<evidence type="ECO:0000259" key="3">
    <source>
        <dbReference type="Pfam" id="PF00849"/>
    </source>
</evidence>
<sequence length="831" mass="91813">MRRSINRQLLACRDHACILSTIEAHLQHGGHALSADEFDCVNAATAFQRMAKMSTAAREPTRPRRRGSMFRLHPHHEGEAPRDTSEGADSSALVAQWTHDSRYAPLRQHLLSFLSLSHSSCVSCSPRFVAMVLWGTAKAKLWDEELIKALCRAARQLLDRRGAARWETTDIANVMWATATFSSMKADELNVYPPGSGAAGSTSFPPHWFLLECHGILPLLWQAAEALLPSFSITNLSNIGWASVKIATAINERIQNRTMSSVIEGDTTMFLERLGDEACASRQSTWPFSSLGEMLWPFATIGVYPTQLLAAVMKEAEGRLQKVMGGHGHREEGLTGKAVINLTWSVATLVQVRCNQLQEQGQEEAEDSSLLADVHRFMRLVSSLIRHGRHVRLNAADISTCLRTYAAASALPDSPSRRLFIDECRELHTYLASGPLSSPPFLSSVSLACLSAVVLTYADSDVPTDTRQMVLDALSTEVDRRVQMGRITGHGDRFFLDVSSLLTGLANAKRLKRDLFDALASCVLGDVVRHADRHAAGAATTTSEGRVDEERSSPEAVAGPRGIPSVLSETAHTMVLYKPAFWVVNPVSQGRGHKEHDVFTDCLSAEEMESSASVEPLSEWYRRRHSTPLSHDEGRQFGFAHRLDIETSGPLVVAKTIEAYHYLRLLFAAQLVRKEYLCLCHGNFPDGLHTIDARLLTRKDANTAQVVSETHPHGRPALTHVRKLRGYRSGRGDEYSLCHVEIITGRTHQIRVHLASVGHPVVSDYSYQPDARTLTADRNWCPRVFLHCSKLCYEDPPGQEGRPPAVQEVDCPLPSELQTALDSLTVVSEGV</sequence>
<proteinExistence type="inferred from homology"/>
<dbReference type="PANTHER" id="PTHR21600:SF44">
    <property type="entry name" value="RIBOSOMAL LARGE SUBUNIT PSEUDOURIDINE SYNTHASE D"/>
    <property type="match status" value="1"/>
</dbReference>
<feature type="region of interest" description="Disordered" evidence="2">
    <location>
        <begin position="536"/>
        <end position="563"/>
    </location>
</feature>
<accession>A0A0G4ELM2</accession>
<feature type="region of interest" description="Disordered" evidence="2">
    <location>
        <begin position="53"/>
        <end position="89"/>
    </location>
</feature>
<dbReference type="CDD" id="cd02869">
    <property type="entry name" value="PseudoU_synth_RluA_like"/>
    <property type="match status" value="1"/>
</dbReference>
<feature type="compositionally biased region" description="Basic residues" evidence="2">
    <location>
        <begin position="63"/>
        <end position="74"/>
    </location>
</feature>
<keyword evidence="5" id="KW-1185">Reference proteome</keyword>
<dbReference type="EMBL" id="CDMY01000258">
    <property type="protein sequence ID" value="CEL97914.1"/>
    <property type="molecule type" value="Genomic_DNA"/>
</dbReference>
<gene>
    <name evidence="4" type="ORF">Vbra_7789</name>
</gene>
<dbReference type="InterPro" id="IPR050188">
    <property type="entry name" value="RluA_PseudoU_synthase"/>
</dbReference>
<reference evidence="4 5" key="1">
    <citation type="submission" date="2014-11" db="EMBL/GenBank/DDBJ databases">
        <authorList>
            <person name="Zhu J."/>
            <person name="Qi W."/>
            <person name="Song R."/>
        </authorList>
    </citation>
    <scope>NUCLEOTIDE SEQUENCE [LARGE SCALE GENOMIC DNA]</scope>
</reference>
<dbReference type="GO" id="GO:0009982">
    <property type="term" value="F:pseudouridine synthase activity"/>
    <property type="evidence" value="ECO:0007669"/>
    <property type="project" value="InterPro"/>
</dbReference>
<comment type="similarity">
    <text evidence="1">Belongs to the pseudouridine synthase RluA family.</text>
</comment>
<dbReference type="AlphaFoldDB" id="A0A0G4ELM2"/>
<organism evidence="4 5">
    <name type="scientific">Vitrella brassicaformis (strain CCMP3155)</name>
    <dbReference type="NCBI Taxonomy" id="1169540"/>
    <lineage>
        <taxon>Eukaryota</taxon>
        <taxon>Sar</taxon>
        <taxon>Alveolata</taxon>
        <taxon>Colpodellida</taxon>
        <taxon>Vitrellaceae</taxon>
        <taxon>Vitrella</taxon>
    </lineage>
</organism>